<dbReference type="GO" id="GO:0003697">
    <property type="term" value="F:single-stranded DNA binding"/>
    <property type="evidence" value="ECO:0007669"/>
    <property type="project" value="InterPro"/>
</dbReference>
<dbReference type="PROSITE" id="PS50935">
    <property type="entry name" value="SSB"/>
    <property type="match status" value="1"/>
</dbReference>
<dbReference type="Proteomes" id="UP000823936">
    <property type="component" value="Unassembled WGS sequence"/>
</dbReference>
<dbReference type="InterPro" id="IPR011344">
    <property type="entry name" value="ssDNA-bd"/>
</dbReference>
<evidence type="ECO:0000313" key="4">
    <source>
        <dbReference type="Proteomes" id="UP000823936"/>
    </source>
</evidence>
<dbReference type="InterPro" id="IPR012340">
    <property type="entry name" value="NA-bd_OB-fold"/>
</dbReference>
<protein>
    <recommendedName>
        <fullName evidence="2">Single-stranded DNA-binding protein</fullName>
    </recommendedName>
</protein>
<dbReference type="GO" id="GO:0006260">
    <property type="term" value="P:DNA replication"/>
    <property type="evidence" value="ECO:0007669"/>
    <property type="project" value="InterPro"/>
</dbReference>
<dbReference type="CDD" id="cd04496">
    <property type="entry name" value="SSB_OBF"/>
    <property type="match status" value="1"/>
</dbReference>
<reference evidence="3" key="2">
    <citation type="submission" date="2021-04" db="EMBL/GenBank/DDBJ databases">
        <authorList>
            <person name="Gilroy R."/>
        </authorList>
    </citation>
    <scope>NUCLEOTIDE SEQUENCE</scope>
    <source>
        <strain evidence="3">Gambia11-129</strain>
    </source>
</reference>
<comment type="caution">
    <text evidence="3">The sequence shown here is derived from an EMBL/GenBank/DDBJ whole genome shotgun (WGS) entry which is preliminary data.</text>
</comment>
<dbReference type="InterPro" id="IPR000424">
    <property type="entry name" value="Primosome_PriB/ssb"/>
</dbReference>
<organism evidence="3 4">
    <name type="scientific">Candidatus Ornithospirochaeta avicola</name>
    <dbReference type="NCBI Taxonomy" id="2840896"/>
    <lineage>
        <taxon>Bacteria</taxon>
        <taxon>Pseudomonadati</taxon>
        <taxon>Spirochaetota</taxon>
        <taxon>Spirochaetia</taxon>
        <taxon>Spirochaetales</taxon>
        <taxon>Spirochaetaceae</taxon>
        <taxon>Spirochaetaceae incertae sedis</taxon>
        <taxon>Candidatus Ornithospirochaeta</taxon>
    </lineage>
</organism>
<accession>A0A9D1TNP5</accession>
<dbReference type="SUPFAM" id="SSF50249">
    <property type="entry name" value="Nucleic acid-binding proteins"/>
    <property type="match status" value="1"/>
</dbReference>
<evidence type="ECO:0000256" key="2">
    <source>
        <dbReference type="PIRNR" id="PIRNR002070"/>
    </source>
</evidence>
<dbReference type="AlphaFoldDB" id="A0A9D1TNP5"/>
<sequence>MNHLNNILLEGILLEEPKVVATEKDGNSWGRLVKFSISSHKVYRNKKDEIVDESLIMPVLVWGDVSRSAIERLEKGMSVRVIGELRMSEWTSKSGEARKTFEIVASHVEFRWKKKSETREISEDELFVLDEADEKKEAKEEEVVYSF</sequence>
<dbReference type="Gene3D" id="2.40.50.140">
    <property type="entry name" value="Nucleic acid-binding proteins"/>
    <property type="match status" value="1"/>
</dbReference>
<dbReference type="Pfam" id="PF00436">
    <property type="entry name" value="SSB"/>
    <property type="match status" value="1"/>
</dbReference>
<dbReference type="PIRSF" id="PIRSF002070">
    <property type="entry name" value="SSB"/>
    <property type="match status" value="1"/>
</dbReference>
<gene>
    <name evidence="3" type="ORF">IAB12_07245</name>
</gene>
<dbReference type="EMBL" id="DXHU01000023">
    <property type="protein sequence ID" value="HIV99553.1"/>
    <property type="molecule type" value="Genomic_DNA"/>
</dbReference>
<evidence type="ECO:0000256" key="1">
    <source>
        <dbReference type="ARBA" id="ARBA00023125"/>
    </source>
</evidence>
<evidence type="ECO:0000313" key="3">
    <source>
        <dbReference type="EMBL" id="HIV99553.1"/>
    </source>
</evidence>
<reference evidence="3" key="1">
    <citation type="journal article" date="2021" name="PeerJ">
        <title>Extensive microbial diversity within the chicken gut microbiome revealed by metagenomics and culture.</title>
        <authorList>
            <person name="Gilroy R."/>
            <person name="Ravi A."/>
            <person name="Getino M."/>
            <person name="Pursley I."/>
            <person name="Horton D.L."/>
            <person name="Alikhan N.F."/>
            <person name="Baker D."/>
            <person name="Gharbi K."/>
            <person name="Hall N."/>
            <person name="Watson M."/>
            <person name="Adriaenssens E.M."/>
            <person name="Foster-Nyarko E."/>
            <person name="Jarju S."/>
            <person name="Secka A."/>
            <person name="Antonio M."/>
            <person name="Oren A."/>
            <person name="Chaudhuri R.R."/>
            <person name="La Ragione R."/>
            <person name="Hildebrand F."/>
            <person name="Pallen M.J."/>
        </authorList>
    </citation>
    <scope>NUCLEOTIDE SEQUENCE</scope>
    <source>
        <strain evidence="3">Gambia11-129</strain>
    </source>
</reference>
<name>A0A9D1TNP5_9SPIO</name>
<keyword evidence="1 2" id="KW-0238">DNA-binding</keyword>
<proteinExistence type="predicted"/>